<organism evidence="2 3">
    <name type="scientific">Candidatus Marsarchaeota G2 archaeon OSP_D</name>
    <dbReference type="NCBI Taxonomy" id="1978157"/>
    <lineage>
        <taxon>Archaea</taxon>
        <taxon>Candidatus Marsarchaeota</taxon>
        <taxon>Candidatus Marsarchaeota group 2</taxon>
    </lineage>
</organism>
<evidence type="ECO:0000256" key="1">
    <source>
        <dbReference type="SAM" id="Coils"/>
    </source>
</evidence>
<dbReference type="InterPro" id="IPR012431">
    <property type="entry name" value="PDDEXK_10"/>
</dbReference>
<comment type="caution">
    <text evidence="2">The sequence shown here is derived from an EMBL/GenBank/DDBJ whole genome shotgun (WGS) entry which is preliminary data.</text>
</comment>
<evidence type="ECO:0000313" key="2">
    <source>
        <dbReference type="EMBL" id="PSN84230.1"/>
    </source>
</evidence>
<name>A0A2R6ACV2_9ARCH</name>
<sequence>MSVKEEFLRLLKEDEEFRLAAAGLLGYTEIIKRLDENERRMDAILAEIARLREDFNREIRLLHEDFNRLSEEQTKLRQDFNRLSEEQTKLRQDFNRLSEEQTKLRQDFNTEVSLLREDIRRLNDRFEVILGRMGRRWGADLERTLLGTFREVLEMEGIEPGRVERFSYLDRDGSVTGLKGRLVQVDILVRDGEVTVIEVKSFPERQDMDHLKDVVGYVEKIIQKRVSKVYLVAVNVDKDTLERAGELGFKVIYGSIVE</sequence>
<dbReference type="SUPFAM" id="SSF52980">
    <property type="entry name" value="Restriction endonuclease-like"/>
    <property type="match status" value="1"/>
</dbReference>
<dbReference type="Pfam" id="PF07788">
    <property type="entry name" value="PDDEXK_10"/>
    <property type="match status" value="1"/>
</dbReference>
<dbReference type="EMBL" id="NEXE01000292">
    <property type="protein sequence ID" value="PSN84230.1"/>
    <property type="molecule type" value="Genomic_DNA"/>
</dbReference>
<protein>
    <recommendedName>
        <fullName evidence="4">Microtubule-binding protein</fullName>
    </recommendedName>
</protein>
<dbReference type="Gene3D" id="1.10.287.1490">
    <property type="match status" value="1"/>
</dbReference>
<reference evidence="2 3" key="1">
    <citation type="submission" date="2017-04" db="EMBL/GenBank/DDBJ databases">
        <title>Novel microbial lineages endemic to geothermal iron-oxide mats fill important gaps in the evolutionary history of Archaea.</title>
        <authorList>
            <person name="Jay Z.J."/>
            <person name="Beam J.P."/>
            <person name="Dlakic M."/>
            <person name="Rusch D.B."/>
            <person name="Kozubal M.A."/>
            <person name="Inskeep W.P."/>
        </authorList>
    </citation>
    <scope>NUCLEOTIDE SEQUENCE [LARGE SCALE GENOMIC DNA]</scope>
    <source>
        <strain evidence="2">OSP_D</strain>
    </source>
</reference>
<dbReference type="InterPro" id="IPR011335">
    <property type="entry name" value="Restrct_endonuc-II-like"/>
</dbReference>
<dbReference type="PANTHER" id="PTHR34314:SF6">
    <property type="entry name" value="DUF3782 DOMAIN-CONTAINING PROTEIN"/>
    <property type="match status" value="1"/>
</dbReference>
<dbReference type="Pfam" id="PF12644">
    <property type="entry name" value="DUF3782"/>
    <property type="match status" value="1"/>
</dbReference>
<keyword evidence="1" id="KW-0175">Coiled coil</keyword>
<gene>
    <name evidence="2" type="ORF">B9Q03_13165</name>
</gene>
<dbReference type="AlphaFoldDB" id="A0A2R6ACV2"/>
<evidence type="ECO:0008006" key="4">
    <source>
        <dbReference type="Google" id="ProtNLM"/>
    </source>
</evidence>
<accession>A0A2R6ACV2</accession>
<dbReference type="InterPro" id="IPR024271">
    <property type="entry name" value="DUF3782"/>
</dbReference>
<dbReference type="PANTHER" id="PTHR34314">
    <property type="entry name" value="CRENARCHAEAL PROTEIN, PUTATIVE-RELATED"/>
    <property type="match status" value="1"/>
</dbReference>
<evidence type="ECO:0000313" key="3">
    <source>
        <dbReference type="Proteomes" id="UP000240322"/>
    </source>
</evidence>
<feature type="coiled-coil region" evidence="1">
    <location>
        <begin position="34"/>
        <end position="125"/>
    </location>
</feature>
<proteinExistence type="predicted"/>
<dbReference type="Proteomes" id="UP000240322">
    <property type="component" value="Unassembled WGS sequence"/>
</dbReference>